<sequence length="422" mass="47290">MAPKKKEVEEPKPILGRFKSNLKMGIVGLPNVGKSTLFNTLTKMGIPAENFPFCTIEPNHARVNVPDDRFLWLCETYKPKSQVPAFLEVVDIAGLVKGAAEGEGLGNAFLSHISQVDGIFHVCRGFDDPEVTHVEDRIDPVADLEIIHQELRLKDIERVSNIIKDIEAMVKRGLTKEQKEDLACAQKVLEWLEAGKDIRFGTWNLRETDFLNSNPQITAKPVVYLINLSEKNYKAKKSKWLPKLFEWVQARGGEPIIPFSGAYESKLFDMPDDEKEAYIKEVHGGDPVVPFSGAFKSELPDRPAEKEAYVKESGVPSALPKIITTGFKAIQLIYFFTAGEDEVKCWQIRKGYKAPQAAGTIHTDFERGFICAEVMHYDELKELGSEAAVKAAGKYRQEGKNYTVTDGDVIFFKFNVTSSGKK</sequence>
<evidence type="ECO:0000313" key="6">
    <source>
        <dbReference type="EMBL" id="KAK9806229.1"/>
    </source>
</evidence>
<dbReference type="InterPro" id="IPR004095">
    <property type="entry name" value="TGS"/>
</dbReference>
<keyword evidence="2 3" id="KW-0067">ATP-binding</keyword>
<dbReference type="InterPro" id="IPR031167">
    <property type="entry name" value="G_OBG"/>
</dbReference>
<dbReference type="AlphaFoldDB" id="A0AAW1P967"/>
<dbReference type="Pfam" id="PF01926">
    <property type="entry name" value="MMR_HSR1"/>
    <property type="match status" value="1"/>
</dbReference>
<dbReference type="CDD" id="cd01900">
    <property type="entry name" value="YchF"/>
    <property type="match status" value="1"/>
</dbReference>
<dbReference type="PROSITE" id="PS51710">
    <property type="entry name" value="G_OBG"/>
    <property type="match status" value="1"/>
</dbReference>
<dbReference type="InterPro" id="IPR013029">
    <property type="entry name" value="YchF_C"/>
</dbReference>
<dbReference type="SUPFAM" id="SSF52540">
    <property type="entry name" value="P-loop containing nucleoside triphosphate hydrolases"/>
    <property type="match status" value="1"/>
</dbReference>
<dbReference type="Gene3D" id="1.10.150.300">
    <property type="entry name" value="TGS-like domain"/>
    <property type="match status" value="1"/>
</dbReference>
<comment type="function">
    <text evidence="3">Hydrolyzes ATP, and can also hydrolyze GTP with lower efficiency. Has lower affinity for GTP.</text>
</comment>
<dbReference type="InterPro" id="IPR027417">
    <property type="entry name" value="P-loop_NTPase"/>
</dbReference>
<dbReference type="FunFam" id="1.10.150.300:FF:000001">
    <property type="entry name" value="Ribosome-binding ATPase YchF"/>
    <property type="match status" value="1"/>
</dbReference>
<dbReference type="PRINTS" id="PR00326">
    <property type="entry name" value="GTP1OBG"/>
</dbReference>
<dbReference type="FunFam" id="3.10.20.30:FF:000001">
    <property type="entry name" value="Ribosome-binding ATPase YchF"/>
    <property type="match status" value="1"/>
</dbReference>
<reference evidence="6 7" key="1">
    <citation type="journal article" date="2024" name="Nat. Commun.">
        <title>Phylogenomics reveals the evolutionary origins of lichenization in chlorophyte algae.</title>
        <authorList>
            <person name="Puginier C."/>
            <person name="Libourel C."/>
            <person name="Otte J."/>
            <person name="Skaloud P."/>
            <person name="Haon M."/>
            <person name="Grisel S."/>
            <person name="Petersen M."/>
            <person name="Berrin J.G."/>
            <person name="Delaux P.M."/>
            <person name="Dal Grande F."/>
            <person name="Keller J."/>
        </authorList>
    </citation>
    <scope>NUCLEOTIDE SEQUENCE [LARGE SCALE GENOMIC DNA]</scope>
    <source>
        <strain evidence="6 7">SAG 2043</strain>
    </source>
</reference>
<dbReference type="SUPFAM" id="SSF81271">
    <property type="entry name" value="TGS-like"/>
    <property type="match status" value="1"/>
</dbReference>
<keyword evidence="1 3" id="KW-0547">Nucleotide-binding</keyword>
<dbReference type="GO" id="GO:0005524">
    <property type="term" value="F:ATP binding"/>
    <property type="evidence" value="ECO:0007669"/>
    <property type="project" value="UniProtKB-UniRule"/>
</dbReference>
<keyword evidence="3" id="KW-0963">Cytoplasm</keyword>
<feature type="domain" description="TGS" evidence="5">
    <location>
        <begin position="331"/>
        <end position="414"/>
    </location>
</feature>
<dbReference type="GO" id="GO:0016887">
    <property type="term" value="F:ATP hydrolysis activity"/>
    <property type="evidence" value="ECO:0007669"/>
    <property type="project" value="UniProtKB-UniRule"/>
</dbReference>
<proteinExistence type="inferred from homology"/>
<evidence type="ECO:0000256" key="1">
    <source>
        <dbReference type="ARBA" id="ARBA00022741"/>
    </source>
</evidence>
<keyword evidence="7" id="KW-1185">Reference proteome</keyword>
<dbReference type="InterPro" id="IPR004396">
    <property type="entry name" value="ATPase_YchF/OLA1"/>
</dbReference>
<evidence type="ECO:0000259" key="5">
    <source>
        <dbReference type="PROSITE" id="PS51880"/>
    </source>
</evidence>
<gene>
    <name evidence="6" type="ORF">WJX72_006384</name>
</gene>
<feature type="binding site" evidence="3">
    <location>
        <begin position="31"/>
        <end position="36"/>
    </location>
    <ligand>
        <name>ATP</name>
        <dbReference type="ChEBI" id="CHEBI:30616"/>
    </ligand>
</feature>
<comment type="subcellular location">
    <subcellularLocation>
        <location evidence="3">Cytoplasm</location>
    </subcellularLocation>
</comment>
<dbReference type="EMBL" id="JALJOR010000014">
    <property type="protein sequence ID" value="KAK9806229.1"/>
    <property type="molecule type" value="Genomic_DNA"/>
</dbReference>
<name>A0AAW1P967_9CHLO</name>
<evidence type="ECO:0000259" key="4">
    <source>
        <dbReference type="PROSITE" id="PS51710"/>
    </source>
</evidence>
<dbReference type="GO" id="GO:0005525">
    <property type="term" value="F:GTP binding"/>
    <property type="evidence" value="ECO:0007669"/>
    <property type="project" value="InterPro"/>
</dbReference>
<dbReference type="Proteomes" id="UP001489004">
    <property type="component" value="Unassembled WGS sequence"/>
</dbReference>
<evidence type="ECO:0000256" key="2">
    <source>
        <dbReference type="ARBA" id="ARBA00022840"/>
    </source>
</evidence>
<dbReference type="InterPro" id="IPR006073">
    <property type="entry name" value="GTP-bd"/>
</dbReference>
<dbReference type="InterPro" id="IPR012675">
    <property type="entry name" value="Beta-grasp_dom_sf"/>
</dbReference>
<feature type="domain" description="OBG-type G" evidence="4">
    <location>
        <begin position="22"/>
        <end position="279"/>
    </location>
</feature>
<dbReference type="PANTHER" id="PTHR23305">
    <property type="entry name" value="OBG GTPASE FAMILY"/>
    <property type="match status" value="1"/>
</dbReference>
<dbReference type="InterPro" id="IPR023192">
    <property type="entry name" value="TGS-like_dom_sf"/>
</dbReference>
<evidence type="ECO:0000313" key="7">
    <source>
        <dbReference type="Proteomes" id="UP001489004"/>
    </source>
</evidence>
<organism evidence="6 7">
    <name type="scientific">[Myrmecia] bisecta</name>
    <dbReference type="NCBI Taxonomy" id="41462"/>
    <lineage>
        <taxon>Eukaryota</taxon>
        <taxon>Viridiplantae</taxon>
        <taxon>Chlorophyta</taxon>
        <taxon>core chlorophytes</taxon>
        <taxon>Trebouxiophyceae</taxon>
        <taxon>Trebouxiales</taxon>
        <taxon>Trebouxiaceae</taxon>
        <taxon>Myrmecia</taxon>
    </lineage>
</organism>
<comment type="caution">
    <text evidence="6">The sequence shown here is derived from an EMBL/GenBank/DDBJ whole genome shotgun (WGS) entry which is preliminary data.</text>
</comment>
<dbReference type="GO" id="GO:0005737">
    <property type="term" value="C:cytoplasm"/>
    <property type="evidence" value="ECO:0007669"/>
    <property type="project" value="UniProtKB-SubCell"/>
</dbReference>
<dbReference type="CDD" id="cd04867">
    <property type="entry name" value="TGS_YchF_OLA1"/>
    <property type="match status" value="1"/>
</dbReference>
<dbReference type="NCBIfam" id="TIGR00092">
    <property type="entry name" value="redox-regulated ATPase YchF"/>
    <property type="match status" value="1"/>
</dbReference>
<dbReference type="GO" id="GO:0043023">
    <property type="term" value="F:ribosomal large subunit binding"/>
    <property type="evidence" value="ECO:0007669"/>
    <property type="project" value="UniProtKB-UniRule"/>
</dbReference>
<comment type="subunit">
    <text evidence="3">Monomer.</text>
</comment>
<dbReference type="Pfam" id="PF06071">
    <property type="entry name" value="YchF-GTPase_C"/>
    <property type="match status" value="1"/>
</dbReference>
<evidence type="ECO:0000256" key="3">
    <source>
        <dbReference type="HAMAP-Rule" id="MF_03167"/>
    </source>
</evidence>
<dbReference type="InterPro" id="IPR041706">
    <property type="entry name" value="YchF_N"/>
</dbReference>
<feature type="binding site" evidence="3">
    <location>
        <position position="228"/>
    </location>
    <ligand>
        <name>ATP</name>
        <dbReference type="ChEBI" id="CHEBI:30616"/>
    </ligand>
</feature>
<dbReference type="Gene3D" id="3.40.50.300">
    <property type="entry name" value="P-loop containing nucleotide triphosphate hydrolases"/>
    <property type="match status" value="1"/>
</dbReference>
<dbReference type="PROSITE" id="PS51880">
    <property type="entry name" value="TGS"/>
    <property type="match status" value="1"/>
</dbReference>
<comment type="similarity">
    <text evidence="3">Belongs to the TRAFAC class OBG-HflX-like GTPase superfamily. OBG GTPase family. YchF/OLA1 subfamily.</text>
</comment>
<accession>A0AAW1P967</accession>
<dbReference type="PANTHER" id="PTHR23305:SF11">
    <property type="entry name" value="OBG-LIKE ATPASE 1"/>
    <property type="match status" value="1"/>
</dbReference>
<dbReference type="InterPro" id="IPR012676">
    <property type="entry name" value="TGS-like"/>
</dbReference>
<keyword evidence="3" id="KW-0378">Hydrolase</keyword>
<dbReference type="Gene3D" id="3.10.20.30">
    <property type="match status" value="1"/>
</dbReference>
<dbReference type="HAMAP" id="MF_00944">
    <property type="entry name" value="YchF_OLA1_ATPase"/>
    <property type="match status" value="1"/>
</dbReference>
<protein>
    <recommendedName>
        <fullName evidence="3">Obg-like ATPase 1</fullName>
    </recommendedName>
</protein>